<gene>
    <name evidence="2" type="ORF">EZS27_017002</name>
</gene>
<evidence type="ECO:0000313" key="2">
    <source>
        <dbReference type="EMBL" id="KAA6334702.1"/>
    </source>
</evidence>
<protein>
    <recommendedName>
        <fullName evidence="3">Apea-like HEPN domain-containing protein</fullName>
    </recommendedName>
</protein>
<proteinExistence type="predicted"/>
<reference evidence="2" key="1">
    <citation type="submission" date="2019-03" db="EMBL/GenBank/DDBJ databases">
        <title>Single cell metagenomics reveals metabolic interactions within the superorganism composed of flagellate Streblomastix strix and complex community of Bacteroidetes bacteria on its surface.</title>
        <authorList>
            <person name="Treitli S.C."/>
            <person name="Kolisko M."/>
            <person name="Husnik F."/>
            <person name="Keeling P."/>
            <person name="Hampl V."/>
        </authorList>
    </citation>
    <scope>NUCLEOTIDE SEQUENCE</scope>
    <source>
        <strain evidence="2">STM</strain>
    </source>
</reference>
<accession>A0A5J4RMD8</accession>
<organism evidence="2">
    <name type="scientific">termite gut metagenome</name>
    <dbReference type="NCBI Taxonomy" id="433724"/>
    <lineage>
        <taxon>unclassified sequences</taxon>
        <taxon>metagenomes</taxon>
        <taxon>organismal metagenomes</taxon>
    </lineage>
</organism>
<sequence>MQISKHFLSNFLDVNVWKSDFTTIKDDFLKSIKFEELKEKPLLKEKILIYSSKEEVEEIENICQNELNFHKYICNKYLNLEKEPKDELLSVYGKIRCDIIEIDETLDDIQKQIDEITKNNKTDEIQEKKPILLYYQEHNKRVKDEILEFLKNDVENYALFNCYGNSIMRSIATSKLYNYFWKPNAYKPIYPNDLANKFSNLILVDFRYLCDKYENDKNAFRDYLKNYIKVNDIVYCIKNLINKHHLLPERNDLLVEALNVYENGAKIIFANAVPTIIEGILHDLCILSGENENELLSKGFQYKLDKLKDILSYELYYEYYSFKFRLFRNKVAHGRLNKSDDELPDLLLLDLYQICNLIFSTKIKLNQKRFVIKKSIKIYKI</sequence>
<name>A0A5J4RMD8_9ZZZZ</name>
<comment type="caution">
    <text evidence="2">The sequence shown here is derived from an EMBL/GenBank/DDBJ whole genome shotgun (WGS) entry which is preliminary data.</text>
</comment>
<evidence type="ECO:0000256" key="1">
    <source>
        <dbReference type="SAM" id="Coils"/>
    </source>
</evidence>
<dbReference type="EMBL" id="SNRY01000969">
    <property type="protein sequence ID" value="KAA6334702.1"/>
    <property type="molecule type" value="Genomic_DNA"/>
</dbReference>
<feature type="coiled-coil region" evidence="1">
    <location>
        <begin position="99"/>
        <end position="126"/>
    </location>
</feature>
<keyword evidence="1" id="KW-0175">Coiled coil</keyword>
<evidence type="ECO:0008006" key="3">
    <source>
        <dbReference type="Google" id="ProtNLM"/>
    </source>
</evidence>
<dbReference type="AlphaFoldDB" id="A0A5J4RMD8"/>